<protein>
    <recommendedName>
        <fullName evidence="1">DDE-1 domain-containing protein</fullName>
    </recommendedName>
</protein>
<dbReference type="Proteomes" id="UP001281761">
    <property type="component" value="Unassembled WGS sequence"/>
</dbReference>
<reference evidence="2 3" key="1">
    <citation type="journal article" date="2022" name="bioRxiv">
        <title>Genomics of Preaxostyla Flagellates Illuminates Evolutionary Transitions and the Path Towards Mitochondrial Loss.</title>
        <authorList>
            <person name="Novak L.V.F."/>
            <person name="Treitli S.C."/>
            <person name="Pyrih J."/>
            <person name="Halakuc P."/>
            <person name="Pipaliya S.V."/>
            <person name="Vacek V."/>
            <person name="Brzon O."/>
            <person name="Soukal P."/>
            <person name="Eme L."/>
            <person name="Dacks J.B."/>
            <person name="Karnkowska A."/>
            <person name="Elias M."/>
            <person name="Hampl V."/>
        </authorList>
    </citation>
    <scope>NUCLEOTIDE SEQUENCE [LARGE SCALE GENOMIC DNA]</scope>
    <source>
        <strain evidence="2">NAU3</strain>
        <tissue evidence="2">Gut</tissue>
    </source>
</reference>
<keyword evidence="3" id="KW-1185">Reference proteome</keyword>
<dbReference type="InterPro" id="IPR004875">
    <property type="entry name" value="DDE_SF_endonuclease_dom"/>
</dbReference>
<evidence type="ECO:0000313" key="3">
    <source>
        <dbReference type="Proteomes" id="UP001281761"/>
    </source>
</evidence>
<sequence length="266" mass="29771">MAARNTTFGPEVATTTPDLDAVQPLASTIPGATIFFLVAADGEATQKLIVLPSVNIPQDLVPYQSPTLSFQAIGQRHLNELTFKDVFLSHIVPAIDTKRKVSAPPLSHVIHLMDGALYHKHSDVLKAEKDNLIDLIFIPPDTSRFTQPVDQSINATFRNIISQYIPDHITVGAVENRRDFMRSFLQATDSALSHRSIQHSFEVCGLHPLNPDMVLQRVPDNPPDFVHLQQNHQRLVTIDLDSLFYFASDNLDDIFIHRPITHTIFS</sequence>
<name>A0ABQ9X1V6_9EUKA</name>
<evidence type="ECO:0000313" key="2">
    <source>
        <dbReference type="EMBL" id="KAK2945339.1"/>
    </source>
</evidence>
<dbReference type="EMBL" id="JARBJD010000264">
    <property type="protein sequence ID" value="KAK2945339.1"/>
    <property type="molecule type" value="Genomic_DNA"/>
</dbReference>
<comment type="caution">
    <text evidence="2">The sequence shown here is derived from an EMBL/GenBank/DDBJ whole genome shotgun (WGS) entry which is preliminary data.</text>
</comment>
<proteinExistence type="predicted"/>
<accession>A0ABQ9X1V6</accession>
<feature type="domain" description="DDE-1" evidence="1">
    <location>
        <begin position="64"/>
        <end position="201"/>
    </location>
</feature>
<organism evidence="2 3">
    <name type="scientific">Blattamonas nauphoetae</name>
    <dbReference type="NCBI Taxonomy" id="2049346"/>
    <lineage>
        <taxon>Eukaryota</taxon>
        <taxon>Metamonada</taxon>
        <taxon>Preaxostyla</taxon>
        <taxon>Oxymonadida</taxon>
        <taxon>Blattamonas</taxon>
    </lineage>
</organism>
<dbReference type="Pfam" id="PF03184">
    <property type="entry name" value="DDE_1"/>
    <property type="match status" value="1"/>
</dbReference>
<evidence type="ECO:0000259" key="1">
    <source>
        <dbReference type="Pfam" id="PF03184"/>
    </source>
</evidence>
<gene>
    <name evidence="2" type="ORF">BLNAU_19728</name>
</gene>